<keyword evidence="10" id="KW-1185">Reference proteome</keyword>
<gene>
    <name evidence="9" type="ORF">GQX73_g4017</name>
</gene>
<dbReference type="GO" id="GO:0005737">
    <property type="term" value="C:cytoplasm"/>
    <property type="evidence" value="ECO:0007669"/>
    <property type="project" value="TreeGrafter"/>
</dbReference>
<evidence type="ECO:0000256" key="2">
    <source>
        <dbReference type="ARBA" id="ARBA00009557"/>
    </source>
</evidence>
<evidence type="ECO:0000259" key="8">
    <source>
        <dbReference type="PROSITE" id="PS51263"/>
    </source>
</evidence>
<dbReference type="GO" id="GO:0051015">
    <property type="term" value="F:actin filament binding"/>
    <property type="evidence" value="ECO:0007669"/>
    <property type="project" value="TreeGrafter"/>
</dbReference>
<evidence type="ECO:0000256" key="6">
    <source>
        <dbReference type="ARBA" id="ARBA00023212"/>
    </source>
</evidence>
<dbReference type="SMART" id="SM00102">
    <property type="entry name" value="ADF"/>
    <property type="match status" value="2"/>
</dbReference>
<evidence type="ECO:0000256" key="5">
    <source>
        <dbReference type="ARBA" id="ARBA00023203"/>
    </source>
</evidence>
<evidence type="ECO:0000256" key="7">
    <source>
        <dbReference type="ARBA" id="ARBA00038532"/>
    </source>
</evidence>
<comment type="caution">
    <text evidence="9">The sequence shown here is derived from an EMBL/GenBank/DDBJ whole genome shotgun (WGS) entry which is preliminary data.</text>
</comment>
<dbReference type="InterPro" id="IPR029006">
    <property type="entry name" value="ADF-H/Gelsolin-like_dom_sf"/>
</dbReference>
<dbReference type="PROSITE" id="PS51263">
    <property type="entry name" value="ADF_H"/>
    <property type="match status" value="2"/>
</dbReference>
<evidence type="ECO:0000256" key="1">
    <source>
        <dbReference type="ARBA" id="ARBA00004245"/>
    </source>
</evidence>
<dbReference type="FunCoup" id="A0A7C8IT29">
    <property type="interactions" value="362"/>
</dbReference>
<dbReference type="OrthoDB" id="10006997at2759"/>
<keyword evidence="4" id="KW-0677">Repeat</keyword>
<keyword evidence="6" id="KW-0206">Cytoskeleton</keyword>
<dbReference type="Proteomes" id="UP000481858">
    <property type="component" value="Unassembled WGS sequence"/>
</dbReference>
<reference evidence="9 10" key="1">
    <citation type="submission" date="2019-12" db="EMBL/GenBank/DDBJ databases">
        <title>Draft genome sequence of the ascomycete Xylaria multiplex DSM 110363.</title>
        <authorList>
            <person name="Buettner E."/>
            <person name="Kellner H."/>
        </authorList>
    </citation>
    <scope>NUCLEOTIDE SEQUENCE [LARGE SCALE GENOMIC DNA]</scope>
    <source>
        <strain evidence="9 10">DSM 110363</strain>
    </source>
</reference>
<dbReference type="InParanoid" id="A0A7C8IT29"/>
<feature type="domain" description="ADF-H" evidence="8">
    <location>
        <begin position="3"/>
        <end position="135"/>
    </location>
</feature>
<evidence type="ECO:0000256" key="3">
    <source>
        <dbReference type="ARBA" id="ARBA00022490"/>
    </source>
</evidence>
<dbReference type="EMBL" id="WUBL01000034">
    <property type="protein sequence ID" value="KAF2969558.1"/>
    <property type="molecule type" value="Genomic_DNA"/>
</dbReference>
<dbReference type="GO" id="GO:0005884">
    <property type="term" value="C:actin filament"/>
    <property type="evidence" value="ECO:0007669"/>
    <property type="project" value="TreeGrafter"/>
</dbReference>
<comment type="similarity">
    <text evidence="2">Belongs to the actin-binding proteins ADF family. Twinfilin subfamily.</text>
</comment>
<dbReference type="Gene3D" id="3.40.20.10">
    <property type="entry name" value="Severin"/>
    <property type="match status" value="2"/>
</dbReference>
<dbReference type="GO" id="GO:0003785">
    <property type="term" value="F:actin monomer binding"/>
    <property type="evidence" value="ECO:0007669"/>
    <property type="project" value="TreeGrafter"/>
</dbReference>
<feature type="domain" description="ADF-H" evidence="8">
    <location>
        <begin position="174"/>
        <end position="316"/>
    </location>
</feature>
<comment type="subunit">
    <text evidence="7">Interacts with G-actin; ADP-actin form.</text>
</comment>
<dbReference type="GO" id="GO:0051016">
    <property type="term" value="P:barbed-end actin filament capping"/>
    <property type="evidence" value="ECO:0007669"/>
    <property type="project" value="TreeGrafter"/>
</dbReference>
<organism evidence="9 10">
    <name type="scientific">Xylaria multiplex</name>
    <dbReference type="NCBI Taxonomy" id="323545"/>
    <lineage>
        <taxon>Eukaryota</taxon>
        <taxon>Fungi</taxon>
        <taxon>Dikarya</taxon>
        <taxon>Ascomycota</taxon>
        <taxon>Pezizomycotina</taxon>
        <taxon>Sordariomycetes</taxon>
        <taxon>Xylariomycetidae</taxon>
        <taxon>Xylariales</taxon>
        <taxon>Xylariaceae</taxon>
        <taxon>Xylaria</taxon>
    </lineage>
</organism>
<dbReference type="Pfam" id="PF00241">
    <property type="entry name" value="Cofilin_ADF"/>
    <property type="match status" value="2"/>
</dbReference>
<proteinExistence type="inferred from homology"/>
<dbReference type="AlphaFoldDB" id="A0A7C8IT29"/>
<evidence type="ECO:0000313" key="10">
    <source>
        <dbReference type="Proteomes" id="UP000481858"/>
    </source>
</evidence>
<dbReference type="PANTHER" id="PTHR13759:SF1">
    <property type="entry name" value="TWINFILIN"/>
    <property type="match status" value="1"/>
</dbReference>
<dbReference type="GO" id="GO:0030042">
    <property type="term" value="P:actin filament depolymerization"/>
    <property type="evidence" value="ECO:0007669"/>
    <property type="project" value="TreeGrafter"/>
</dbReference>
<keyword evidence="5" id="KW-0009">Actin-binding</keyword>
<dbReference type="InterPro" id="IPR028458">
    <property type="entry name" value="Twinfilin"/>
</dbReference>
<dbReference type="InterPro" id="IPR002108">
    <property type="entry name" value="ADF-H"/>
</dbReference>
<sequence>MQSGISASEELVSQFNKLLSDDSQFGLLVTISSEALRPLASLPRSSPNFDTNLELLKRYLKPDEPLYVLLRRHNNAPFLIAVTYVPDTAKVRQKMLFAATRLTLVRELGSEHFRETIFATTTDELSPAGFARHDKHTDLDAPLTEEERTLGEVKRAEAEAGTGTGVREIHLSSTMNMPVKNDALNALSELGRGGGRALVMLKINSQDEAVELVPDTSKPTSIAEAVLAISTSEPRFTFFRYRSSRTGAEDKEVLLFFYTNPATPGTKAVKNRMIYPLQKRAVLSMAEKECGCAVEKKFEVEDPSEITEELVLEELFPKVETKAAFRRPKRPGR</sequence>
<dbReference type="CDD" id="cd11285">
    <property type="entry name" value="ADF_Twf-N_like"/>
    <property type="match status" value="1"/>
</dbReference>
<keyword evidence="3" id="KW-0963">Cytoplasm</keyword>
<comment type="subcellular location">
    <subcellularLocation>
        <location evidence="1">Cytoplasm</location>
        <location evidence="1">Cytoskeleton</location>
    </subcellularLocation>
</comment>
<dbReference type="FunFam" id="3.40.20.10:FF:000042">
    <property type="entry name" value="Actin depolymerizing protein"/>
    <property type="match status" value="1"/>
</dbReference>
<name>A0A7C8IT29_9PEZI</name>
<evidence type="ECO:0000313" key="9">
    <source>
        <dbReference type="EMBL" id="KAF2969558.1"/>
    </source>
</evidence>
<dbReference type="PANTHER" id="PTHR13759">
    <property type="entry name" value="TWINFILIN"/>
    <property type="match status" value="1"/>
</dbReference>
<evidence type="ECO:0000256" key="4">
    <source>
        <dbReference type="ARBA" id="ARBA00022737"/>
    </source>
</evidence>
<protein>
    <recommendedName>
        <fullName evidence="8">ADF-H domain-containing protein</fullName>
    </recommendedName>
</protein>
<accession>A0A7C8IT29</accession>
<dbReference type="SUPFAM" id="SSF55753">
    <property type="entry name" value="Actin depolymerizing proteins"/>
    <property type="match status" value="2"/>
</dbReference>